<proteinExistence type="predicted"/>
<keyword evidence="1" id="KW-0175">Coiled coil</keyword>
<feature type="chain" id="PRO_5021485132" description="Adhesin domain-containing protein" evidence="2">
    <location>
        <begin position="22"/>
        <end position="495"/>
    </location>
</feature>
<gene>
    <name evidence="3" type="ORF">E2488_03080</name>
</gene>
<reference evidence="3 4" key="1">
    <citation type="journal article" date="2011" name="J. Microbiol.">
        <title>Gramella jeungdoensis sp. nov., isolated from a solar saltern in Korea.</title>
        <authorList>
            <person name="Joung Y."/>
            <person name="Kim H."/>
            <person name="Jang T."/>
            <person name="Ahn T.S."/>
            <person name="Joh K."/>
        </authorList>
    </citation>
    <scope>NUCLEOTIDE SEQUENCE [LARGE SCALE GENOMIC DNA]</scope>
    <source>
        <strain evidence="3 4">KCTC 23123</strain>
    </source>
</reference>
<keyword evidence="4" id="KW-1185">Reference proteome</keyword>
<evidence type="ECO:0000256" key="2">
    <source>
        <dbReference type="SAM" id="SignalP"/>
    </source>
</evidence>
<protein>
    <recommendedName>
        <fullName evidence="5">Adhesin domain-containing protein</fullName>
    </recommendedName>
</protein>
<evidence type="ECO:0008006" key="5">
    <source>
        <dbReference type="Google" id="ProtNLM"/>
    </source>
</evidence>
<comment type="caution">
    <text evidence="3">The sequence shown here is derived from an EMBL/GenBank/DDBJ whole genome shotgun (WGS) entry which is preliminary data.</text>
</comment>
<evidence type="ECO:0000313" key="4">
    <source>
        <dbReference type="Proteomes" id="UP000298517"/>
    </source>
</evidence>
<dbReference type="EMBL" id="SNQI01000001">
    <property type="protein sequence ID" value="TEW76846.1"/>
    <property type="molecule type" value="Genomic_DNA"/>
</dbReference>
<organism evidence="3 4">
    <name type="scientific">Gramella jeungdoensis</name>
    <dbReference type="NCBI Taxonomy" id="708091"/>
    <lineage>
        <taxon>Bacteria</taxon>
        <taxon>Pseudomonadati</taxon>
        <taxon>Bacteroidota</taxon>
        <taxon>Flavobacteriia</taxon>
        <taxon>Flavobacteriales</taxon>
        <taxon>Flavobacteriaceae</taxon>
        <taxon>Christiangramia</taxon>
    </lineage>
</organism>
<name>A0A4Y8AWC7_9FLAO</name>
<dbReference type="OrthoDB" id="1420424at2"/>
<dbReference type="Proteomes" id="UP000298517">
    <property type="component" value="Unassembled WGS sequence"/>
</dbReference>
<evidence type="ECO:0000256" key="1">
    <source>
        <dbReference type="SAM" id="Coils"/>
    </source>
</evidence>
<accession>A0A4Y8AWC7</accession>
<dbReference type="AlphaFoldDB" id="A0A4Y8AWC7"/>
<keyword evidence="2" id="KW-0732">Signal</keyword>
<dbReference type="RefSeq" id="WP_134246856.1">
    <property type="nucleotide sequence ID" value="NZ_SNQI01000001.1"/>
</dbReference>
<sequence>MKTYLYKLTTFLLLFTVVINAQTFDKKIKENFKVNSDVEIVINASYTDVEIETWNRNEVSIEAVMEVSGVKNSEADKLLKEWKFEALGNKNTVKINSASGNLDFSFNFDFPEFEISNVEIPEFDFNFPEIELPEMPEFPEMEFDYEAYKMDSTYLKKYKMQIAEHVDKFKNSDWKKQLDSMRNSSEFKKAMEELKKASKEMAKEVKAFQNSEEFKQTMLEAKKLLEQARLETLENRDEILEQVKLTKEVTKVAIEELKRMKDEGKLDSLKNYSETTYFNLNRAHNSKVKIKKHLKIKVPKKATFNLNVRHGKVTIPESNKKMSANMSYGNFVGGIINGENNELMFANSPVSINSLISSNITLKNVPNSVFGTFENVNLFSNSSNVVIHKISNNVTLNQKFGNIIVNDIDLDFKILNLNFEYTKATIPLEKIEANYTLDTSKSNINTVSENSDFLKNEFMKILKKHETSIEGSFKSTKKTENTIKLKSNFSTVTII</sequence>
<evidence type="ECO:0000313" key="3">
    <source>
        <dbReference type="EMBL" id="TEW76846.1"/>
    </source>
</evidence>
<feature type="signal peptide" evidence="2">
    <location>
        <begin position="1"/>
        <end position="21"/>
    </location>
</feature>
<feature type="coiled-coil region" evidence="1">
    <location>
        <begin position="184"/>
        <end position="231"/>
    </location>
</feature>